<dbReference type="SMART" id="SM00438">
    <property type="entry name" value="ZnF_NFX"/>
    <property type="match status" value="2"/>
</dbReference>
<evidence type="ECO:0000259" key="6">
    <source>
        <dbReference type="SMART" id="SM00438"/>
    </source>
</evidence>
<dbReference type="GO" id="GO:0008270">
    <property type="term" value="F:zinc ion binding"/>
    <property type="evidence" value="ECO:0007669"/>
    <property type="project" value="UniProtKB-KW"/>
</dbReference>
<dbReference type="InterPro" id="IPR000967">
    <property type="entry name" value="Znf_NFX1"/>
</dbReference>
<proteinExistence type="predicted"/>
<sequence length="1082" mass="119217">MGVELTTVRDAELAESIASDSAWDVLKDEFPHVADAIQNKGIEWGVSGIPVQYWLDGRDLSSVWREVGKKQGKKDNNKTAARLTPQDPKAQGNNLFKLLAASSLPSATVTLPLLAPETSLGRGEVVEKIADKMEHLIINSPGEEMDRSFGRANDATWCVFIAQDTARTAGCTVWDLNFAQRKLISEYVLEKLHDSCKKRIRDLESKVLACTRAIKETTAAADVAAMRGKLIIGMTTTGAPKYHDTLRAIQPQVLLCEEAGEVLEAHILAALHTSLRPTIAEFGLRAESREGQQYRLDLSMFERLVKEKQAAGLRAVGAAAHEANHSQFVRRTIYPELTDGQGTEGRPGVHGMLKDVYFVKHTLVQDNGAQEAFSPTSSHSNAFEVEMAVALVQYLLRQGYRTNQLAVLTPYVGQLLQIRAGLAKLNHLTVLSERDEQLLALNVGEDQVDAFGGVQKVPGTKAAVKEENLRHCIRVSSIDNYQGEEDNIVLISLVRSTLLNGSDAGVGFVKTDNRINVMLSRARLGVYLVGNDMLMRMHSPMWAKVLAIMDAQKLVGPALPIYCQQHPDDVRWARTPDELRLCSPDGGCLRSRESRLPCGHACERSCHADDCEHVLFKCTKDCARVHDRCGHACHKVCHEPCDQCTKRVDSVVLPGCGHMYTTPRCYEVVDLDLMWCATKVTKRRLCGHSMEVACGDDVDARACPNVCGDFLACEHNCTSNCGACKPRPTAKGGPVVATHAPCMRPCGRTFASKHTCPVTWCPSKCSDACVPCIEPCTWKPCAHVNESCPLPCGAPCVRVPCDARCEEVLECGHRCPSVCGETCPPKSCCRECCTDARITDQLVDLIMGETYAEVDLDARPVIKLGCGHLYTVESLDGNLFLEKYYRKLGSQWVGVKDIVHPEDGLEVAKLPMCPQCRAPILASVTKRYGRVIEAAALAITERHYHLYLLKQYKLALDVIDQVGQFTQLPLPPAAGEMDPRANLTLHAQTQDYRDILEGDPVRQLHGAGTHQVISNGETMLNLRTAFEKSVAIKQDFVEGGRVNYLSAVVVRLRLTLRFQHIKHYSGKLKPLEEVLKSLEGGH</sequence>
<evidence type="ECO:0000256" key="4">
    <source>
        <dbReference type="ARBA" id="ARBA00022833"/>
    </source>
</evidence>
<gene>
    <name evidence="7" type="ORF">AMAG_00027</name>
</gene>
<keyword evidence="2" id="KW-0677">Repeat</keyword>
<dbReference type="GO" id="GO:0031380">
    <property type="term" value="C:nuclear RNA-directed RNA polymerase complex"/>
    <property type="evidence" value="ECO:0007669"/>
    <property type="project" value="TreeGrafter"/>
</dbReference>
<protein>
    <recommendedName>
        <fullName evidence="6">NF-X1-type domain-containing protein</fullName>
    </recommendedName>
</protein>
<dbReference type="InterPro" id="IPR047187">
    <property type="entry name" value="SF1_C_Upf1"/>
</dbReference>
<dbReference type="eggNOG" id="KOG1807">
    <property type="taxonomic scope" value="Eukaryota"/>
</dbReference>
<dbReference type="Gene3D" id="3.40.50.300">
    <property type="entry name" value="P-loop containing nucleotide triphosphate hydrolases"/>
    <property type="match status" value="2"/>
</dbReference>
<evidence type="ECO:0000256" key="3">
    <source>
        <dbReference type="ARBA" id="ARBA00022771"/>
    </source>
</evidence>
<evidence type="ECO:0000313" key="8">
    <source>
        <dbReference type="Proteomes" id="UP000054350"/>
    </source>
</evidence>
<dbReference type="CDD" id="cd18808">
    <property type="entry name" value="SF1_C_Upf1"/>
    <property type="match status" value="1"/>
</dbReference>
<keyword evidence="1" id="KW-0479">Metal-binding</keyword>
<dbReference type="InterPro" id="IPR041679">
    <property type="entry name" value="DNA2/NAM7-like_C"/>
</dbReference>
<dbReference type="InterPro" id="IPR045055">
    <property type="entry name" value="DNA2/NAM7-like"/>
</dbReference>
<evidence type="ECO:0000256" key="1">
    <source>
        <dbReference type="ARBA" id="ARBA00022723"/>
    </source>
</evidence>
<feature type="region of interest" description="Disordered" evidence="5">
    <location>
        <begin position="68"/>
        <end position="89"/>
    </location>
</feature>
<dbReference type="VEuPathDB" id="FungiDB:AMAG_00027"/>
<reference evidence="7 8" key="1">
    <citation type="submission" date="2009-11" db="EMBL/GenBank/DDBJ databases">
        <title>Annotation of Allomyces macrogynus ATCC 38327.</title>
        <authorList>
            <consortium name="The Broad Institute Genome Sequencing Platform"/>
            <person name="Russ C."/>
            <person name="Cuomo C."/>
            <person name="Burger G."/>
            <person name="Gray M.W."/>
            <person name="Holland P.W.H."/>
            <person name="King N."/>
            <person name="Lang F.B.F."/>
            <person name="Roger A.J."/>
            <person name="Ruiz-Trillo I."/>
            <person name="Young S.K."/>
            <person name="Zeng Q."/>
            <person name="Gargeya S."/>
            <person name="Fitzgerald M."/>
            <person name="Haas B."/>
            <person name="Abouelleil A."/>
            <person name="Alvarado L."/>
            <person name="Arachchi H.M."/>
            <person name="Berlin A."/>
            <person name="Chapman S.B."/>
            <person name="Gearin G."/>
            <person name="Goldberg J."/>
            <person name="Griggs A."/>
            <person name="Gujja S."/>
            <person name="Hansen M."/>
            <person name="Heiman D."/>
            <person name="Howarth C."/>
            <person name="Larimer J."/>
            <person name="Lui A."/>
            <person name="MacDonald P.J.P."/>
            <person name="McCowen C."/>
            <person name="Montmayeur A."/>
            <person name="Murphy C."/>
            <person name="Neiman D."/>
            <person name="Pearson M."/>
            <person name="Priest M."/>
            <person name="Roberts A."/>
            <person name="Saif S."/>
            <person name="Shea T."/>
            <person name="Sisk P."/>
            <person name="Stolte C."/>
            <person name="Sykes S."/>
            <person name="Wortman J."/>
            <person name="Nusbaum C."/>
            <person name="Birren B."/>
        </authorList>
    </citation>
    <scope>NUCLEOTIDE SEQUENCE [LARGE SCALE GENOMIC DNA]</scope>
    <source>
        <strain evidence="7 8">ATCC 38327</strain>
    </source>
</reference>
<name>A0A0L0RUI8_ALLM3</name>
<feature type="domain" description="NF-X1-type" evidence="6">
    <location>
        <begin position="598"/>
        <end position="620"/>
    </location>
</feature>
<accession>A0A0L0RUI8</accession>
<dbReference type="PANTHER" id="PTHR10887">
    <property type="entry name" value="DNA2/NAM7 HELICASE FAMILY"/>
    <property type="match status" value="1"/>
</dbReference>
<keyword evidence="3" id="KW-0863">Zinc-finger</keyword>
<keyword evidence="8" id="KW-1185">Reference proteome</keyword>
<dbReference type="GO" id="GO:0031048">
    <property type="term" value="P:regulatory ncRNA-mediated heterochromatin formation"/>
    <property type="evidence" value="ECO:0007669"/>
    <property type="project" value="TreeGrafter"/>
</dbReference>
<feature type="compositionally biased region" description="Basic and acidic residues" evidence="5">
    <location>
        <begin position="68"/>
        <end position="77"/>
    </location>
</feature>
<dbReference type="AlphaFoldDB" id="A0A0L0RUI8"/>
<reference evidence="8" key="2">
    <citation type="submission" date="2009-11" db="EMBL/GenBank/DDBJ databases">
        <title>The Genome Sequence of Allomyces macrogynus strain ATCC 38327.</title>
        <authorList>
            <consortium name="The Broad Institute Genome Sequencing Platform"/>
            <person name="Russ C."/>
            <person name="Cuomo C."/>
            <person name="Shea T."/>
            <person name="Young S.K."/>
            <person name="Zeng Q."/>
            <person name="Koehrsen M."/>
            <person name="Haas B."/>
            <person name="Borodovsky M."/>
            <person name="Guigo R."/>
            <person name="Alvarado L."/>
            <person name="Berlin A."/>
            <person name="Borenstein D."/>
            <person name="Chen Z."/>
            <person name="Engels R."/>
            <person name="Freedman E."/>
            <person name="Gellesch M."/>
            <person name="Goldberg J."/>
            <person name="Griggs A."/>
            <person name="Gujja S."/>
            <person name="Heiman D."/>
            <person name="Hepburn T."/>
            <person name="Howarth C."/>
            <person name="Jen D."/>
            <person name="Larson L."/>
            <person name="Lewis B."/>
            <person name="Mehta T."/>
            <person name="Park D."/>
            <person name="Pearson M."/>
            <person name="Roberts A."/>
            <person name="Saif S."/>
            <person name="Shenoy N."/>
            <person name="Sisk P."/>
            <person name="Stolte C."/>
            <person name="Sykes S."/>
            <person name="Walk T."/>
            <person name="White J."/>
            <person name="Yandava C."/>
            <person name="Burger G."/>
            <person name="Gray M.W."/>
            <person name="Holland P.W.H."/>
            <person name="King N."/>
            <person name="Lang F.B.F."/>
            <person name="Roger A.J."/>
            <person name="Ruiz-Trillo I."/>
            <person name="Lander E."/>
            <person name="Nusbaum C."/>
        </authorList>
    </citation>
    <scope>NUCLEOTIDE SEQUENCE [LARGE SCALE GENOMIC DNA]</scope>
    <source>
        <strain evidence="8">ATCC 38327</strain>
    </source>
</reference>
<feature type="domain" description="NF-X1-type" evidence="6">
    <location>
        <begin position="629"/>
        <end position="646"/>
    </location>
</feature>
<dbReference type="STRING" id="578462.A0A0L0RUI8"/>
<dbReference type="Pfam" id="PF13087">
    <property type="entry name" value="AAA_12"/>
    <property type="match status" value="1"/>
</dbReference>
<evidence type="ECO:0000313" key="7">
    <source>
        <dbReference type="EMBL" id="KNE54027.1"/>
    </source>
</evidence>
<keyword evidence="4" id="KW-0862">Zinc</keyword>
<dbReference type="OrthoDB" id="2423195at2759"/>
<dbReference type="SUPFAM" id="SSF52540">
    <property type="entry name" value="P-loop containing nucleoside triphosphate hydrolases"/>
    <property type="match status" value="1"/>
</dbReference>
<evidence type="ECO:0000256" key="2">
    <source>
        <dbReference type="ARBA" id="ARBA00022737"/>
    </source>
</evidence>
<organism evidence="7 8">
    <name type="scientific">Allomyces macrogynus (strain ATCC 38327)</name>
    <name type="common">Allomyces javanicus var. macrogynus</name>
    <dbReference type="NCBI Taxonomy" id="578462"/>
    <lineage>
        <taxon>Eukaryota</taxon>
        <taxon>Fungi</taxon>
        <taxon>Fungi incertae sedis</taxon>
        <taxon>Blastocladiomycota</taxon>
        <taxon>Blastocladiomycetes</taxon>
        <taxon>Blastocladiales</taxon>
        <taxon>Blastocladiaceae</taxon>
        <taxon>Allomyces</taxon>
    </lineage>
</organism>
<dbReference type="PANTHER" id="PTHR10887:SF341">
    <property type="entry name" value="NFX1-TYPE ZINC FINGER-CONTAINING PROTEIN 1"/>
    <property type="match status" value="1"/>
</dbReference>
<dbReference type="InterPro" id="IPR027417">
    <property type="entry name" value="P-loop_NTPase"/>
</dbReference>
<evidence type="ECO:0000256" key="5">
    <source>
        <dbReference type="SAM" id="MobiDB-lite"/>
    </source>
</evidence>
<dbReference type="Proteomes" id="UP000054350">
    <property type="component" value="Unassembled WGS sequence"/>
</dbReference>
<dbReference type="EMBL" id="GG745328">
    <property type="protein sequence ID" value="KNE54027.1"/>
    <property type="molecule type" value="Genomic_DNA"/>
</dbReference>